<sequence>MILSINAGSTSVKYRLFSSKLALVAGEDFPDTAPSKKLFHQIARLLESQLKQNRLKIAHRVVHGGPHLRHPMKITPYVVKTIKNHAHLAPLHNPFNLKAIEFARRYFPNAAHFAVFDTGFFRTLPLVAELYPIPLSFYKKYGIERYGFHGIAHAYCAEIAKQKLKLTRPNLITLHLGGGSSITAVKRARAIDTSMGYSPLEGLMMWSRAGDIDPGVLVSSTPKNFGAKFWNNVLNYESGLKGISGCRDYLDLLHKRALGHHTAKLAFDMFVYRIQKYIGAYYAALNGSVDAIVFSGKIGAGDAITRRAVCDGLPFLKNVAKLVVEPNEEWMMAKLVQKL</sequence>
<dbReference type="Gene3D" id="3.30.420.40">
    <property type="match status" value="2"/>
</dbReference>
<comment type="cofactor">
    <cofactor evidence="6">
        <name>Mg(2+)</name>
        <dbReference type="ChEBI" id="CHEBI:18420"/>
    </cofactor>
    <cofactor evidence="6">
        <name>Mn(2+)</name>
        <dbReference type="ChEBI" id="CHEBI:29035"/>
    </cofactor>
    <text evidence="6">Mg(2+). Can also accept Mn(2+).</text>
</comment>
<comment type="caution">
    <text evidence="6">Lacks conserved residue(s) required for the propagation of feature annotation.</text>
</comment>
<keyword evidence="6" id="KW-0460">Magnesium</keyword>
<proteinExistence type="inferred from homology"/>
<dbReference type="SUPFAM" id="SSF53067">
    <property type="entry name" value="Actin-like ATPase domain"/>
    <property type="match status" value="2"/>
</dbReference>
<dbReference type="InterPro" id="IPR023865">
    <property type="entry name" value="Aliphatic_acid_kinase_CS"/>
</dbReference>
<evidence type="ECO:0000256" key="5">
    <source>
        <dbReference type="ARBA" id="ARBA00022840"/>
    </source>
</evidence>
<dbReference type="GO" id="GO:0006083">
    <property type="term" value="P:acetate metabolic process"/>
    <property type="evidence" value="ECO:0007669"/>
    <property type="project" value="TreeGrafter"/>
</dbReference>
<dbReference type="GO" id="GO:0000287">
    <property type="term" value="F:magnesium ion binding"/>
    <property type="evidence" value="ECO:0007669"/>
    <property type="project" value="UniProtKB-UniRule"/>
</dbReference>
<keyword evidence="5 6" id="KW-0067">ATP-binding</keyword>
<comment type="subunit">
    <text evidence="6">Homodimer.</text>
</comment>
<evidence type="ECO:0000256" key="4">
    <source>
        <dbReference type="ARBA" id="ARBA00022777"/>
    </source>
</evidence>
<keyword evidence="4 6" id="KW-0418">Kinase</keyword>
<dbReference type="InterPro" id="IPR043129">
    <property type="entry name" value="ATPase_NBD"/>
</dbReference>
<comment type="function">
    <text evidence="6">Catalyzes the formation of acetyl phosphate from acetate and ATP. Can also catalyze the reverse reaction.</text>
</comment>
<evidence type="ECO:0000256" key="3">
    <source>
        <dbReference type="ARBA" id="ARBA00022741"/>
    </source>
</evidence>
<feature type="binding site" evidence="6">
    <location>
        <position position="60"/>
    </location>
    <ligand>
        <name>substrate</name>
    </ligand>
</feature>
<dbReference type="HAMAP" id="MF_00020">
    <property type="entry name" value="Acetate_kinase"/>
    <property type="match status" value="1"/>
</dbReference>
<dbReference type="Proteomes" id="UP000178315">
    <property type="component" value="Unassembled WGS sequence"/>
</dbReference>
<feature type="binding site" evidence="6">
    <location>
        <position position="6"/>
    </location>
    <ligand>
        <name>Mg(2+)</name>
        <dbReference type="ChEBI" id="CHEBI:18420"/>
    </ligand>
</feature>
<dbReference type="PANTHER" id="PTHR21060">
    <property type="entry name" value="ACETATE KINASE"/>
    <property type="match status" value="1"/>
</dbReference>
<feature type="binding site" evidence="6">
    <location>
        <position position="328"/>
    </location>
    <ligand>
        <name>Mg(2+)</name>
        <dbReference type="ChEBI" id="CHEBI:18420"/>
    </ligand>
</feature>
<dbReference type="EC" id="2.7.2.1" evidence="6"/>
<feature type="site" description="Transition state stabilizer" evidence="6">
    <location>
        <position position="208"/>
    </location>
</feature>
<protein>
    <recommendedName>
        <fullName evidence="6">Acetate kinase</fullName>
        <ecNumber evidence="6">2.7.2.1</ecNumber>
    </recommendedName>
    <alternativeName>
        <fullName evidence="6">Acetokinase</fullName>
    </alternativeName>
</protein>
<comment type="similarity">
    <text evidence="1 6 7">Belongs to the acetokinase family.</text>
</comment>
<dbReference type="InterPro" id="IPR004372">
    <property type="entry name" value="Ac/propionate_kinase"/>
</dbReference>
<keyword evidence="6" id="KW-0963">Cytoplasm</keyword>
<keyword evidence="6" id="KW-0479">Metal-binding</keyword>
<feature type="binding site" evidence="6">
    <location>
        <begin position="175"/>
        <end position="179"/>
    </location>
    <ligand>
        <name>ATP</name>
        <dbReference type="ChEBI" id="CHEBI:30616"/>
    </ligand>
</feature>
<dbReference type="PROSITE" id="PS01075">
    <property type="entry name" value="ACETATE_KINASE_1"/>
    <property type="match status" value="1"/>
</dbReference>
<dbReference type="GO" id="GO:0005737">
    <property type="term" value="C:cytoplasm"/>
    <property type="evidence" value="ECO:0007669"/>
    <property type="project" value="UniProtKB-SubCell"/>
</dbReference>
<dbReference type="UniPathway" id="UPA00340">
    <property type="reaction ID" value="UER00458"/>
</dbReference>
<dbReference type="GO" id="GO:0005524">
    <property type="term" value="F:ATP binding"/>
    <property type="evidence" value="ECO:0007669"/>
    <property type="project" value="UniProtKB-KW"/>
</dbReference>
<organism evidence="8 9">
    <name type="scientific">Candidatus Jacksonbacteria bacterium RIFCSPLOWO2_02_FULL_44_20</name>
    <dbReference type="NCBI Taxonomy" id="1798460"/>
    <lineage>
        <taxon>Bacteria</taxon>
        <taxon>Candidatus Jacksoniibacteriota</taxon>
    </lineage>
</organism>
<evidence type="ECO:0000313" key="9">
    <source>
        <dbReference type="Proteomes" id="UP000178315"/>
    </source>
</evidence>
<evidence type="ECO:0000256" key="7">
    <source>
        <dbReference type="RuleBase" id="RU003835"/>
    </source>
</evidence>
<feature type="site" description="Transition state stabilizer" evidence="6">
    <location>
        <position position="149"/>
    </location>
</feature>
<dbReference type="EMBL" id="MHJU01000012">
    <property type="protein sequence ID" value="OGY73476.1"/>
    <property type="molecule type" value="Genomic_DNA"/>
</dbReference>
<feature type="binding site" evidence="6">
    <location>
        <position position="13"/>
    </location>
    <ligand>
        <name>ATP</name>
        <dbReference type="ChEBI" id="CHEBI:30616"/>
    </ligand>
</feature>
<dbReference type="InterPro" id="IPR000890">
    <property type="entry name" value="Aliphatic_acid_kin_short-chain"/>
</dbReference>
<feature type="active site" description="Proton donor/acceptor" evidence="6">
    <location>
        <position position="117"/>
    </location>
</feature>
<keyword evidence="3 6" id="KW-0547">Nucleotide-binding</keyword>
<gene>
    <name evidence="6" type="primary">ackA</name>
    <name evidence="8" type="ORF">A3H61_04990</name>
</gene>
<comment type="subcellular location">
    <subcellularLocation>
        <location evidence="6">Cytoplasm</location>
    </subcellularLocation>
</comment>
<comment type="catalytic activity">
    <reaction evidence="6">
        <text>acetate + ATP = acetyl phosphate + ADP</text>
        <dbReference type="Rhea" id="RHEA:11352"/>
        <dbReference type="ChEBI" id="CHEBI:22191"/>
        <dbReference type="ChEBI" id="CHEBI:30089"/>
        <dbReference type="ChEBI" id="CHEBI:30616"/>
        <dbReference type="ChEBI" id="CHEBI:456216"/>
        <dbReference type="EC" id="2.7.2.1"/>
    </reaction>
</comment>
<dbReference type="AlphaFoldDB" id="A0A1G2AAE8"/>
<accession>A0A1G2AAE8</accession>
<evidence type="ECO:0000313" key="8">
    <source>
        <dbReference type="EMBL" id="OGY73476.1"/>
    </source>
</evidence>
<name>A0A1G2AAE8_9BACT</name>
<evidence type="ECO:0000256" key="6">
    <source>
        <dbReference type="HAMAP-Rule" id="MF_00020"/>
    </source>
</evidence>
<evidence type="ECO:0000256" key="2">
    <source>
        <dbReference type="ARBA" id="ARBA00022679"/>
    </source>
</evidence>
<evidence type="ECO:0000256" key="1">
    <source>
        <dbReference type="ARBA" id="ARBA00008748"/>
    </source>
</evidence>
<dbReference type="Pfam" id="PF00871">
    <property type="entry name" value="Acetate_kinase"/>
    <property type="match status" value="1"/>
</dbReference>
<comment type="caution">
    <text evidence="8">The sequence shown here is derived from an EMBL/GenBank/DDBJ whole genome shotgun (WGS) entry which is preliminary data.</text>
</comment>
<dbReference type="PRINTS" id="PR00471">
    <property type="entry name" value="ACETATEKNASE"/>
</dbReference>
<dbReference type="GO" id="GO:0006085">
    <property type="term" value="P:acetyl-CoA biosynthetic process"/>
    <property type="evidence" value="ECO:0007669"/>
    <property type="project" value="UniProtKB-UniRule"/>
</dbReference>
<reference evidence="8 9" key="1">
    <citation type="journal article" date="2016" name="Nat. Commun.">
        <title>Thousands of microbial genomes shed light on interconnected biogeochemical processes in an aquifer system.</title>
        <authorList>
            <person name="Anantharaman K."/>
            <person name="Brown C.T."/>
            <person name="Hug L.A."/>
            <person name="Sharon I."/>
            <person name="Castelle C.J."/>
            <person name="Probst A.J."/>
            <person name="Thomas B.C."/>
            <person name="Singh A."/>
            <person name="Wilkins M.J."/>
            <person name="Karaoz U."/>
            <person name="Brodie E.L."/>
            <person name="Williams K.H."/>
            <person name="Hubbard S.S."/>
            <person name="Banfield J.F."/>
        </authorList>
    </citation>
    <scope>NUCLEOTIDE SEQUENCE [LARGE SCALE GENOMIC DNA]</scope>
</reference>
<dbReference type="GO" id="GO:0008776">
    <property type="term" value="F:acetate kinase activity"/>
    <property type="evidence" value="ECO:0007669"/>
    <property type="project" value="UniProtKB-UniRule"/>
</dbReference>
<dbReference type="PANTHER" id="PTHR21060:SF15">
    <property type="entry name" value="ACETATE KINASE-RELATED"/>
    <property type="match status" value="1"/>
</dbReference>
<keyword evidence="2 6" id="KW-0808">Transferase</keyword>
<comment type="pathway">
    <text evidence="6">Metabolic intermediate biosynthesis; acetyl-CoA biosynthesis; acetyl-CoA from acetate: step 1/2.</text>
</comment>